<evidence type="ECO:0000259" key="8">
    <source>
        <dbReference type="PROSITE" id="PS51935"/>
    </source>
</evidence>
<dbReference type="InterPro" id="IPR028090">
    <property type="entry name" value="JAB_dom_prok"/>
</dbReference>
<keyword evidence="3" id="KW-0479">Metal-binding</keyword>
<dbReference type="InterPro" id="IPR051929">
    <property type="entry name" value="VirAsm_ModProt"/>
</dbReference>
<evidence type="ECO:0000256" key="3">
    <source>
        <dbReference type="ARBA" id="ARBA00022723"/>
    </source>
</evidence>
<dbReference type="PANTHER" id="PTHR34858">
    <property type="entry name" value="CYSO-CYSTEINE PEPTIDASE"/>
    <property type="match status" value="1"/>
</dbReference>
<dbReference type="GO" id="GO:0008234">
    <property type="term" value="F:cysteine-type peptidase activity"/>
    <property type="evidence" value="ECO:0007669"/>
    <property type="project" value="UniProtKB-KW"/>
</dbReference>
<evidence type="ECO:0000313" key="10">
    <source>
        <dbReference type="EMBL" id="OAG67773.1"/>
    </source>
</evidence>
<keyword evidence="5" id="KW-0788">Thiol protease</keyword>
<dbReference type="GO" id="GO:0006508">
    <property type="term" value="P:proteolysis"/>
    <property type="evidence" value="ECO:0007669"/>
    <property type="project" value="UniProtKB-KW"/>
</dbReference>
<dbReference type="Gene3D" id="3.40.140.10">
    <property type="entry name" value="Cytidine Deaminase, domain 2"/>
    <property type="match status" value="1"/>
</dbReference>
<reference evidence="10 11" key="1">
    <citation type="submission" date="2016-05" db="EMBL/GenBank/DDBJ databases">
        <title>Pathogenic, phenotypic and molecular characterisation of Xanthomonas nasturtii sp. nov. and Xanthomonas floridensis sp. nov., new species of Xanthomonas associated with watercress production in Florida.</title>
        <authorList>
            <person name="Vicente J.G."/>
            <person name="Rothwell S."/>
            <person name="Holub E.B."/>
            <person name="Studholme D.J."/>
        </authorList>
    </citation>
    <scope>NUCLEOTIDE SEQUENCE [LARGE SCALE GENOMIC DNA]</scope>
    <source>
        <strain evidence="10 11">WHRI 8848</strain>
    </source>
</reference>
<dbReference type="InterPro" id="IPR000064">
    <property type="entry name" value="NLP_P60_dom"/>
</dbReference>
<evidence type="ECO:0000256" key="5">
    <source>
        <dbReference type="ARBA" id="ARBA00022807"/>
    </source>
</evidence>
<dbReference type="CDD" id="cd08073">
    <property type="entry name" value="MPN_NLPC_P60"/>
    <property type="match status" value="1"/>
</dbReference>
<dbReference type="OrthoDB" id="1494599at2"/>
<comment type="caution">
    <text evidence="10">The sequence shown here is derived from an EMBL/GenBank/DDBJ whole genome shotgun (WGS) entry which is preliminary data.</text>
</comment>
<dbReference type="Pfam" id="PF14464">
    <property type="entry name" value="Prok-JAB"/>
    <property type="match status" value="1"/>
</dbReference>
<evidence type="ECO:0000256" key="2">
    <source>
        <dbReference type="ARBA" id="ARBA00022670"/>
    </source>
</evidence>
<evidence type="ECO:0000256" key="1">
    <source>
        <dbReference type="ARBA" id="ARBA00007074"/>
    </source>
</evidence>
<dbReference type="SUPFAM" id="SSF54001">
    <property type="entry name" value="Cysteine proteinases"/>
    <property type="match status" value="1"/>
</dbReference>
<gene>
    <name evidence="10" type="ORF">A7D17_16140</name>
    <name evidence="9" type="ORF">VB146_05430</name>
</gene>
<keyword evidence="4" id="KW-0378">Hydrolase</keyword>
<dbReference type="EMBL" id="JAYFSO010000005">
    <property type="protein sequence ID" value="MEA5123320.1"/>
    <property type="molecule type" value="Genomic_DNA"/>
</dbReference>
<evidence type="ECO:0000313" key="11">
    <source>
        <dbReference type="Proteomes" id="UP000077659"/>
    </source>
</evidence>
<dbReference type="PROSITE" id="PS51935">
    <property type="entry name" value="NLPC_P60"/>
    <property type="match status" value="1"/>
</dbReference>
<organism evidence="10 11">
    <name type="scientific">Xanthomonas floridensis</name>
    <dbReference type="NCBI Taxonomy" id="1843580"/>
    <lineage>
        <taxon>Bacteria</taxon>
        <taxon>Pseudomonadati</taxon>
        <taxon>Pseudomonadota</taxon>
        <taxon>Gammaproteobacteria</taxon>
        <taxon>Lysobacterales</taxon>
        <taxon>Lysobacteraceae</taxon>
        <taxon>Xanthomonas</taxon>
    </lineage>
</organism>
<dbReference type="EMBL" id="LXNG01000014">
    <property type="protein sequence ID" value="OAG67773.1"/>
    <property type="molecule type" value="Genomic_DNA"/>
</dbReference>
<dbReference type="Proteomes" id="UP001303614">
    <property type="component" value="Unassembled WGS sequence"/>
</dbReference>
<dbReference type="SUPFAM" id="SSF102712">
    <property type="entry name" value="JAB1/MPN domain"/>
    <property type="match status" value="1"/>
</dbReference>
<dbReference type="STRING" id="1843580.A7D17_16140"/>
<accession>A0A1A9MB71</accession>
<dbReference type="RefSeq" id="WP_064508918.1">
    <property type="nucleotide sequence ID" value="NZ_JAYFSO010000005.1"/>
</dbReference>
<dbReference type="Gene3D" id="3.90.1720.10">
    <property type="entry name" value="endopeptidase domain like (from Nostoc punctiforme)"/>
    <property type="match status" value="1"/>
</dbReference>
<keyword evidence="2" id="KW-0645">Protease</keyword>
<sequence>MEHATLLAIQAHATGEYPRECCGLIVHAPTGEQYRQCRNAATTPSEHFILPAEDYAAAEDAGQVVALVHSHPNVSAHASDADKAMCEASGLTWHIISVGQIDGVPECGEVQTIQPSGYVAPLVGRQFAHGVLDCYTLVRDFYAREMGIDLSQYEREDDWWNKGGDLYALERLQTEGFSEIQDDPQRGDMIVMQIRAPVPNHAGVYLGEGQMLHHLADRLSARVPYGGYWADRTVRVVRHKLAAGGVA</sequence>
<evidence type="ECO:0000313" key="9">
    <source>
        <dbReference type="EMBL" id="MEA5123320.1"/>
    </source>
</evidence>
<dbReference type="Proteomes" id="UP000077659">
    <property type="component" value="Unassembled WGS sequence"/>
</dbReference>
<keyword evidence="12" id="KW-1185">Reference proteome</keyword>
<protein>
    <submittedName>
        <fullName evidence="9">C40 family peptidase</fullName>
    </submittedName>
    <submittedName>
        <fullName evidence="10">Peptidase P60</fullName>
    </submittedName>
</protein>
<dbReference type="AlphaFoldDB" id="A0A1A9MB71"/>
<evidence type="ECO:0000313" key="12">
    <source>
        <dbReference type="Proteomes" id="UP001303614"/>
    </source>
</evidence>
<reference evidence="9 12" key="2">
    <citation type="submission" date="2023-12" db="EMBL/GenBank/DDBJ databases">
        <title>Genome sequencing of Xanthomonas floridensis.</title>
        <authorList>
            <person name="Greer S."/>
            <person name="Harrison J."/>
            <person name="Grant M."/>
            <person name="Vicente J."/>
            <person name="Studholme D."/>
        </authorList>
    </citation>
    <scope>NUCLEOTIDE SEQUENCE [LARGE SCALE GENOMIC DNA]</scope>
    <source>
        <strain evidence="9 12">WHRI 8848</strain>
    </source>
</reference>
<feature type="domain" description="NlpC/P60" evidence="8">
    <location>
        <begin position="103"/>
        <end position="240"/>
    </location>
</feature>
<evidence type="ECO:0000256" key="6">
    <source>
        <dbReference type="ARBA" id="ARBA00022833"/>
    </source>
</evidence>
<proteinExistence type="inferred from homology"/>
<keyword evidence="6" id="KW-0862">Zinc</keyword>
<dbReference type="GO" id="GO:0008270">
    <property type="term" value="F:zinc ion binding"/>
    <property type="evidence" value="ECO:0007669"/>
    <property type="project" value="TreeGrafter"/>
</dbReference>
<name>A0A1A9MB71_9XANT</name>
<comment type="similarity">
    <text evidence="1">Belongs to the peptidase C40 family.</text>
</comment>
<dbReference type="Pfam" id="PF00877">
    <property type="entry name" value="NLPC_P60"/>
    <property type="match status" value="1"/>
</dbReference>
<dbReference type="GO" id="GO:0008235">
    <property type="term" value="F:metalloexopeptidase activity"/>
    <property type="evidence" value="ECO:0007669"/>
    <property type="project" value="TreeGrafter"/>
</dbReference>
<dbReference type="PANTHER" id="PTHR34858:SF1">
    <property type="entry name" value="CYSO-CYSTEINE PEPTIDASE"/>
    <property type="match status" value="1"/>
</dbReference>
<evidence type="ECO:0000256" key="4">
    <source>
        <dbReference type="ARBA" id="ARBA00022801"/>
    </source>
</evidence>
<dbReference type="InterPro" id="IPR038765">
    <property type="entry name" value="Papain-like_cys_pep_sf"/>
</dbReference>
<keyword evidence="7" id="KW-0482">Metalloprotease</keyword>
<evidence type="ECO:0000256" key="7">
    <source>
        <dbReference type="ARBA" id="ARBA00023049"/>
    </source>
</evidence>